<protein>
    <submittedName>
        <fullName evidence="1">Uncharacterized protein</fullName>
    </submittedName>
</protein>
<dbReference type="RefSeq" id="WP_156064164.1">
    <property type="nucleotide sequence ID" value="NZ_CABWIH010000055.1"/>
</dbReference>
<evidence type="ECO:0000313" key="2">
    <source>
        <dbReference type="Proteomes" id="UP000330807"/>
    </source>
</evidence>
<reference evidence="1 2" key="1">
    <citation type="submission" date="2019-10" db="EMBL/GenBank/DDBJ databases">
        <authorList>
            <person name="Wolf R A."/>
        </authorList>
    </citation>
    <scope>NUCLEOTIDE SEQUENCE [LARGE SCALE GENOMIC DNA]</scope>
    <source>
        <strain evidence="1">Collinsella_aerofaciens_AK_138A</strain>
    </source>
</reference>
<name>A0A5K1JCJ5_9ACTN</name>
<dbReference type="AlphaFoldDB" id="A0A5K1JCJ5"/>
<dbReference type="EMBL" id="CABWIH010000055">
    <property type="protein sequence ID" value="VWM02111.1"/>
    <property type="molecule type" value="Genomic_DNA"/>
</dbReference>
<gene>
    <name evidence="1" type="ORF">LMKDKBCB_02260</name>
</gene>
<organism evidence="1 2">
    <name type="scientific">Collinsella aerofaciens</name>
    <dbReference type="NCBI Taxonomy" id="74426"/>
    <lineage>
        <taxon>Bacteria</taxon>
        <taxon>Bacillati</taxon>
        <taxon>Actinomycetota</taxon>
        <taxon>Coriobacteriia</taxon>
        <taxon>Coriobacteriales</taxon>
        <taxon>Coriobacteriaceae</taxon>
        <taxon>Collinsella</taxon>
    </lineage>
</organism>
<sequence>MFWGYVQLDDGTQLAYSETREDGTVHVAVERPVDFGFDHAECFLPAVKWFNVEGFTADNLNFLTEFVRSNAPFIFELAERQKAGPAVSALAL</sequence>
<dbReference type="Proteomes" id="UP000330807">
    <property type="component" value="Unassembled WGS sequence"/>
</dbReference>
<accession>A0A5K1JCJ5</accession>
<evidence type="ECO:0000313" key="1">
    <source>
        <dbReference type="EMBL" id="VWM02111.1"/>
    </source>
</evidence>
<proteinExistence type="predicted"/>